<sequence length="90" mass="9656">MAMMRSALGGILRRSGAARLPAGGCRFSTGQGADKLADQTTTFLGKLKALPMYLLKEHWLPLSAREKLVTIERQGKTDFIGGPLCSCCVS</sequence>
<proteinExistence type="predicted"/>
<organism evidence="1">
    <name type="scientific">Arundo donax</name>
    <name type="common">Giant reed</name>
    <name type="synonym">Donax arundinaceus</name>
    <dbReference type="NCBI Taxonomy" id="35708"/>
    <lineage>
        <taxon>Eukaryota</taxon>
        <taxon>Viridiplantae</taxon>
        <taxon>Streptophyta</taxon>
        <taxon>Embryophyta</taxon>
        <taxon>Tracheophyta</taxon>
        <taxon>Spermatophyta</taxon>
        <taxon>Magnoliopsida</taxon>
        <taxon>Liliopsida</taxon>
        <taxon>Poales</taxon>
        <taxon>Poaceae</taxon>
        <taxon>PACMAD clade</taxon>
        <taxon>Arundinoideae</taxon>
        <taxon>Arundineae</taxon>
        <taxon>Arundo</taxon>
    </lineage>
</organism>
<dbReference type="AlphaFoldDB" id="A0A0A9CSX5"/>
<reference evidence="1" key="1">
    <citation type="submission" date="2014-09" db="EMBL/GenBank/DDBJ databases">
        <authorList>
            <person name="Magalhaes I.L.F."/>
            <person name="Oliveira U."/>
            <person name="Santos F.R."/>
            <person name="Vidigal T.H.D.A."/>
            <person name="Brescovit A.D."/>
            <person name="Santos A.J."/>
        </authorList>
    </citation>
    <scope>NUCLEOTIDE SEQUENCE</scope>
    <source>
        <tissue evidence="1">Shoot tissue taken approximately 20 cm above the soil surface</tissue>
    </source>
</reference>
<accession>A0A0A9CSX5</accession>
<reference evidence="1" key="2">
    <citation type="journal article" date="2015" name="Data Brief">
        <title>Shoot transcriptome of the giant reed, Arundo donax.</title>
        <authorList>
            <person name="Barrero R.A."/>
            <person name="Guerrero F.D."/>
            <person name="Moolhuijzen P."/>
            <person name="Goolsby J.A."/>
            <person name="Tidwell J."/>
            <person name="Bellgard S.E."/>
            <person name="Bellgard M.I."/>
        </authorList>
    </citation>
    <scope>NUCLEOTIDE SEQUENCE</scope>
    <source>
        <tissue evidence="1">Shoot tissue taken approximately 20 cm above the soil surface</tissue>
    </source>
</reference>
<name>A0A0A9CSX5_ARUDO</name>
<dbReference type="EMBL" id="GBRH01221400">
    <property type="protein sequence ID" value="JAD76495.1"/>
    <property type="molecule type" value="Transcribed_RNA"/>
</dbReference>
<protein>
    <submittedName>
        <fullName evidence="1">Uncharacterized protein</fullName>
    </submittedName>
</protein>
<evidence type="ECO:0000313" key="1">
    <source>
        <dbReference type="EMBL" id="JAD76495.1"/>
    </source>
</evidence>